<comment type="caution">
    <text evidence="1">The sequence shown here is derived from an EMBL/GenBank/DDBJ whole genome shotgun (WGS) entry which is preliminary data.</text>
</comment>
<dbReference type="Proteomes" id="UP000198287">
    <property type="component" value="Unassembled WGS sequence"/>
</dbReference>
<dbReference type="EMBL" id="LNIX01000009">
    <property type="protein sequence ID" value="OXA50484.1"/>
    <property type="molecule type" value="Genomic_DNA"/>
</dbReference>
<reference evidence="1 2" key="1">
    <citation type="submission" date="2015-12" db="EMBL/GenBank/DDBJ databases">
        <title>The genome of Folsomia candida.</title>
        <authorList>
            <person name="Faddeeva A."/>
            <person name="Derks M.F."/>
            <person name="Anvar Y."/>
            <person name="Smit S."/>
            <person name="Van Straalen N."/>
            <person name="Roelofs D."/>
        </authorList>
    </citation>
    <scope>NUCLEOTIDE SEQUENCE [LARGE SCALE GENOMIC DNA]</scope>
    <source>
        <strain evidence="1 2">VU population</strain>
        <tissue evidence="1">Whole body</tissue>
    </source>
</reference>
<gene>
    <name evidence="1" type="ORF">Fcan01_14699</name>
</gene>
<dbReference type="AlphaFoldDB" id="A0A226E0C5"/>
<accession>A0A226E0C5</accession>
<name>A0A226E0C5_FOLCA</name>
<evidence type="ECO:0000313" key="2">
    <source>
        <dbReference type="Proteomes" id="UP000198287"/>
    </source>
</evidence>
<protein>
    <submittedName>
        <fullName evidence="1">Uncharacterized protein</fullName>
    </submittedName>
</protein>
<sequence length="477" mass="54219">MELNYEILNLQTLPVVPIHRREIVDRGPAPPFCQVMTVSERRGANVGGGVEVIKDAFYGIARPAEQAVENAPIYSNPEMLSQEPHPDDRDLPLCQVERDVAIDMIQRAGTEGIDVEGTDFKLIWMPKCPKGWCQPVERVSDQLSIKRAVGVRNDGSTIYKYDPICTYLDCFNYYGTRVTEENPTCVLHKGPNTGFMVFEYGTLSHPPLSVLQTIEHRFVSFTYLNDSKREDHMKIGMQNLTQPAGQELRRQFFNAREDAEKTYALWKTSAMFMQLHSPSFKYIGSSISLAVGLEDQLKQELRTTYGLQLKVTAILQDQRESHKIPFPFGIEAAKADKLADLVSSTHGALYVVCDDKIMYGGQSVSADESSLHRLLDRDTISNYKRMFGGNPKLVTIASVPKGARSQDLKKMESHLHVALYLAYLFRLRNPFHQNYQIYHPYSINKETNSSNFGTLSWNMIQQFVFRKFGVKIELCHV</sequence>
<evidence type="ECO:0000313" key="1">
    <source>
        <dbReference type="EMBL" id="OXA50484.1"/>
    </source>
</evidence>
<proteinExistence type="predicted"/>
<organism evidence="1 2">
    <name type="scientific">Folsomia candida</name>
    <name type="common">Springtail</name>
    <dbReference type="NCBI Taxonomy" id="158441"/>
    <lineage>
        <taxon>Eukaryota</taxon>
        <taxon>Metazoa</taxon>
        <taxon>Ecdysozoa</taxon>
        <taxon>Arthropoda</taxon>
        <taxon>Hexapoda</taxon>
        <taxon>Collembola</taxon>
        <taxon>Entomobryomorpha</taxon>
        <taxon>Isotomoidea</taxon>
        <taxon>Isotomidae</taxon>
        <taxon>Proisotominae</taxon>
        <taxon>Folsomia</taxon>
    </lineage>
</organism>
<keyword evidence="2" id="KW-1185">Reference proteome</keyword>